<evidence type="ECO:0000313" key="4">
    <source>
        <dbReference type="EMBL" id="KZX20675.1"/>
    </source>
</evidence>
<organism evidence="4 6">
    <name type="scientific">Rathayibacter tanaceti</name>
    <dbReference type="NCBI Taxonomy" id="1671680"/>
    <lineage>
        <taxon>Bacteria</taxon>
        <taxon>Bacillati</taxon>
        <taxon>Actinomycetota</taxon>
        <taxon>Actinomycetes</taxon>
        <taxon>Micrococcales</taxon>
        <taxon>Microbacteriaceae</taxon>
        <taxon>Rathayibacter</taxon>
    </lineage>
</organism>
<evidence type="ECO:0000256" key="1">
    <source>
        <dbReference type="ARBA" id="ARBA00022649"/>
    </source>
</evidence>
<dbReference type="GO" id="GO:0016787">
    <property type="term" value="F:hydrolase activity"/>
    <property type="evidence" value="ECO:0007669"/>
    <property type="project" value="UniProtKB-KW"/>
</dbReference>
<keyword evidence="2" id="KW-0540">Nuclease</keyword>
<dbReference type="Pfam" id="PF01934">
    <property type="entry name" value="HepT-like"/>
    <property type="match status" value="1"/>
</dbReference>
<dbReference type="EMBL" id="LIIN01000080">
    <property type="protein sequence ID" value="KZX20675.1"/>
    <property type="molecule type" value="Genomic_DNA"/>
</dbReference>
<evidence type="ECO:0000313" key="5">
    <source>
        <dbReference type="EMBL" id="QHC54842.1"/>
    </source>
</evidence>
<proteinExistence type="predicted"/>
<evidence type="ECO:0000313" key="6">
    <source>
        <dbReference type="Proteomes" id="UP000076717"/>
    </source>
</evidence>
<dbReference type="Proteomes" id="UP000076717">
    <property type="component" value="Unassembled WGS sequence"/>
</dbReference>
<gene>
    <name evidence="4" type="ORF">ACH61_02210</name>
    <name evidence="5" type="ORF">GSU10_03755</name>
</gene>
<dbReference type="AlphaFoldDB" id="A0A166HIX0"/>
<dbReference type="Proteomes" id="UP000465031">
    <property type="component" value="Chromosome"/>
</dbReference>
<dbReference type="PATRIC" id="fig|1671680.3.peg.2356"/>
<evidence type="ECO:0000256" key="2">
    <source>
        <dbReference type="ARBA" id="ARBA00022722"/>
    </source>
</evidence>
<keyword evidence="3" id="KW-0378">Hydrolase</keyword>
<accession>A0A166HIX0</accession>
<dbReference type="RefSeq" id="WP_068211860.1">
    <property type="nucleotide sequence ID" value="NZ_CP047186.1"/>
</dbReference>
<reference evidence="7" key="2">
    <citation type="submission" date="2019-12" db="EMBL/GenBank/DDBJ databases">
        <title>Complete and draft genome sequences of new strains and members of some known species of the genus Rathayibacter isolated from plants.</title>
        <authorList>
            <person name="Tarlachkov S.V."/>
            <person name="Starodumova I.P."/>
            <person name="Dorofeeva L.V."/>
            <person name="Prisyazhnaya N.V."/>
            <person name="Leyn S."/>
            <person name="Zlamal J."/>
            <person name="Elan M."/>
            <person name="Osterman A.L."/>
            <person name="Nadler S."/>
            <person name="Subbotin S.A."/>
            <person name="Evtushenko L.I."/>
        </authorList>
    </citation>
    <scope>NUCLEOTIDE SEQUENCE [LARGE SCALE GENOMIC DNA]</scope>
    <source>
        <strain evidence="7">VKM Ac-2761</strain>
    </source>
</reference>
<dbReference type="OrthoDB" id="5007053at2"/>
<evidence type="ECO:0000256" key="3">
    <source>
        <dbReference type="ARBA" id="ARBA00022801"/>
    </source>
</evidence>
<dbReference type="GO" id="GO:0004540">
    <property type="term" value="F:RNA nuclease activity"/>
    <property type="evidence" value="ECO:0007669"/>
    <property type="project" value="InterPro"/>
</dbReference>
<dbReference type="KEGG" id="rte:GSU10_03755"/>
<name>A0A166HIX0_9MICO</name>
<reference evidence="5" key="3">
    <citation type="submission" date="2019-12" db="EMBL/GenBank/DDBJ databases">
        <title>Complete and Draft Genome Sequences of New Strains and Members of Some Known Species of the Genus Rathayibacter isolated from Plants.</title>
        <authorList>
            <person name="Tarlachkov S.V."/>
            <person name="Starodumova I.P."/>
            <person name="Dorofeeva L.V."/>
            <person name="Prisyazhnaya N.V."/>
            <person name="Leyn S.A."/>
            <person name="Zlamal J.E."/>
            <person name="Elane M.L."/>
            <person name="Osterman A.L."/>
            <person name="Nadler S.A."/>
            <person name="Subbotin S.A."/>
            <person name="Evtushenko L.I."/>
        </authorList>
    </citation>
    <scope>NUCLEOTIDE SEQUENCE</scope>
    <source>
        <strain evidence="5">VKM Ac-2761</strain>
    </source>
</reference>
<keyword evidence="6" id="KW-1185">Reference proteome</keyword>
<reference evidence="4 6" key="1">
    <citation type="submission" date="2015-08" db="EMBL/GenBank/DDBJ databases">
        <title>Draft Genome Sequence of Rathayibacter sp. Strain VKM Ac-2596 Isolated from Leaf Gall Induced by Plant-Parasitic Nematodes.</title>
        <authorList>
            <person name="Vasilenko O.V."/>
            <person name="Starodumova I.P."/>
            <person name="Tarlachkov S.V."/>
            <person name="Dorofeeva L.V."/>
            <person name="Evtushenko L.I."/>
        </authorList>
    </citation>
    <scope>NUCLEOTIDE SEQUENCE [LARGE SCALE GENOMIC DNA]</scope>
    <source>
        <strain evidence="4 6">VKM Ac-2596</strain>
    </source>
</reference>
<protein>
    <submittedName>
        <fullName evidence="5">DUF86 domain-containing protein</fullName>
    </submittedName>
</protein>
<dbReference type="GO" id="GO:0110001">
    <property type="term" value="C:toxin-antitoxin complex"/>
    <property type="evidence" value="ECO:0007669"/>
    <property type="project" value="InterPro"/>
</dbReference>
<sequence>MNGFSARPRRSDDDGEKTRRLIAEVDRLASRLARAVRDGREAFLTAESDSRDVAALALINLADLVHRDLPHEVVATLPSSDVAGLRATRNIAAHNYGALDSDRLWATVTGHAPRLLATIRSALMRE</sequence>
<evidence type="ECO:0000313" key="7">
    <source>
        <dbReference type="Proteomes" id="UP000465031"/>
    </source>
</evidence>
<dbReference type="EMBL" id="CP047186">
    <property type="protein sequence ID" value="QHC54842.1"/>
    <property type="molecule type" value="Genomic_DNA"/>
</dbReference>
<keyword evidence="1" id="KW-1277">Toxin-antitoxin system</keyword>
<dbReference type="InterPro" id="IPR008201">
    <property type="entry name" value="HepT-like"/>
</dbReference>